<dbReference type="EMBL" id="JAMQJY010000001">
    <property type="protein sequence ID" value="MCM2676165.1"/>
    <property type="molecule type" value="Genomic_DNA"/>
</dbReference>
<keyword evidence="1" id="KW-1133">Transmembrane helix</keyword>
<accession>A0ABT0XKD4</accession>
<evidence type="ECO:0000313" key="2">
    <source>
        <dbReference type="EMBL" id="MCM2676165.1"/>
    </source>
</evidence>
<sequence>MFELLITMLERLGIIVMIAFILTRFGFFRHLITSNQSSTRQQIIAICFF</sequence>
<gene>
    <name evidence="2" type="ORF">NDM98_12105</name>
</gene>
<keyword evidence="1" id="KW-0812">Transmembrane</keyword>
<keyword evidence="1" id="KW-0472">Membrane</keyword>
<dbReference type="RefSeq" id="WP_251607921.1">
    <property type="nucleotide sequence ID" value="NZ_JAMQJY010000001.1"/>
</dbReference>
<protein>
    <submittedName>
        <fullName evidence="2">Uncharacterized protein</fullName>
    </submittedName>
</protein>
<feature type="transmembrane region" description="Helical" evidence="1">
    <location>
        <begin position="12"/>
        <end position="32"/>
    </location>
</feature>
<evidence type="ECO:0000256" key="1">
    <source>
        <dbReference type="SAM" id="Phobius"/>
    </source>
</evidence>
<name>A0ABT0XKD4_9BACI</name>
<proteinExistence type="predicted"/>
<evidence type="ECO:0000313" key="3">
    <source>
        <dbReference type="Proteomes" id="UP001203665"/>
    </source>
</evidence>
<comment type="caution">
    <text evidence="2">The sequence shown here is derived from an EMBL/GenBank/DDBJ whole genome shotgun (WGS) entry which is preliminary data.</text>
</comment>
<reference evidence="2" key="1">
    <citation type="submission" date="2022-06" db="EMBL/GenBank/DDBJ databases">
        <title>Alkalicoccobacillus porphyridii sp. nov., isolated from a marine red alga, Porphyridium purpureum and reclassification of Shouchella plakortidis and Shouchella gibsonii as Alkalicoccobacillus plakortidis comb. nov. and Alkalicoccobacillus gibsonii comb. nov.</title>
        <authorList>
            <person name="Kim K.H."/>
            <person name="Lee J.K."/>
            <person name="Han D.M."/>
            <person name="Baek J.H."/>
            <person name="Jeon C.O."/>
        </authorList>
    </citation>
    <scope>NUCLEOTIDE SEQUENCE</scope>
    <source>
        <strain evidence="2">DSM 19153</strain>
    </source>
</reference>
<keyword evidence="3" id="KW-1185">Reference proteome</keyword>
<dbReference type="Proteomes" id="UP001203665">
    <property type="component" value="Unassembled WGS sequence"/>
</dbReference>
<organism evidence="2 3">
    <name type="scientific">Alkalicoccobacillus plakortidis</name>
    <dbReference type="NCBI Taxonomy" id="444060"/>
    <lineage>
        <taxon>Bacteria</taxon>
        <taxon>Bacillati</taxon>
        <taxon>Bacillota</taxon>
        <taxon>Bacilli</taxon>
        <taxon>Bacillales</taxon>
        <taxon>Bacillaceae</taxon>
        <taxon>Alkalicoccobacillus</taxon>
    </lineage>
</organism>